<proteinExistence type="predicted"/>
<reference evidence="2 3" key="1">
    <citation type="submission" date="2018-08" db="EMBL/GenBank/DDBJ databases">
        <title>Sequencing the genomes of 1000 actinobacteria strains.</title>
        <authorList>
            <person name="Klenk H.-P."/>
        </authorList>
    </citation>
    <scope>NUCLEOTIDE SEQUENCE [LARGE SCALE GENOMIC DNA]</scope>
    <source>
        <strain evidence="2 3">DSM 22891</strain>
    </source>
</reference>
<dbReference type="InterPro" id="IPR004401">
    <property type="entry name" value="YbaB/EbfC"/>
</dbReference>
<dbReference type="RefSeq" id="WP_170152574.1">
    <property type="nucleotide sequence ID" value="NZ_QTUC01000001.1"/>
</dbReference>
<sequence>MAVWPSPANPKTNPGACARPPSSIPTATVSPCPHRFRAPDTRGVPFADVPGSVGATTPQAAVRALTSLTWRLPSFDDLEAEADDSDLDDVPEPELPPEWADRPVPPEFATSLKLVEELRVEARRQREAYERFRADLTTLTSTATSADGEVEVTLRGGGEVVRIDIDDSALRHGASRVASLVLGTLHQAQATLAARLAEAAQEVAAPRLNLRDLVRSYLPDDFEKEGHG</sequence>
<dbReference type="Proteomes" id="UP000256485">
    <property type="component" value="Unassembled WGS sequence"/>
</dbReference>
<accession>A0A3D9V5B6</accession>
<keyword evidence="3" id="KW-1185">Reference proteome</keyword>
<evidence type="ECO:0000313" key="3">
    <source>
        <dbReference type="Proteomes" id="UP000256485"/>
    </source>
</evidence>
<dbReference type="Pfam" id="PF02575">
    <property type="entry name" value="YbaB_DNA_bd"/>
    <property type="match status" value="1"/>
</dbReference>
<organism evidence="2 3">
    <name type="scientific">Thermasporomyces composti</name>
    <dbReference type="NCBI Taxonomy" id="696763"/>
    <lineage>
        <taxon>Bacteria</taxon>
        <taxon>Bacillati</taxon>
        <taxon>Actinomycetota</taxon>
        <taxon>Actinomycetes</taxon>
        <taxon>Propionibacteriales</taxon>
        <taxon>Nocardioidaceae</taxon>
        <taxon>Thermasporomyces</taxon>
    </lineage>
</organism>
<protein>
    <submittedName>
        <fullName evidence="2">YbaB/EbfC DNA-binding family protein</fullName>
    </submittedName>
</protein>
<dbReference type="GO" id="GO:0003677">
    <property type="term" value="F:DNA binding"/>
    <property type="evidence" value="ECO:0007669"/>
    <property type="project" value="UniProtKB-KW"/>
</dbReference>
<evidence type="ECO:0000313" key="2">
    <source>
        <dbReference type="EMBL" id="REF36727.1"/>
    </source>
</evidence>
<dbReference type="AlphaFoldDB" id="A0A3D9V5B6"/>
<comment type="caution">
    <text evidence="2">The sequence shown here is derived from an EMBL/GenBank/DDBJ whole genome shotgun (WGS) entry which is preliminary data.</text>
</comment>
<dbReference type="EMBL" id="QTUC01000001">
    <property type="protein sequence ID" value="REF36727.1"/>
    <property type="molecule type" value="Genomic_DNA"/>
</dbReference>
<feature type="compositionally biased region" description="Acidic residues" evidence="1">
    <location>
        <begin position="81"/>
        <end position="92"/>
    </location>
</feature>
<dbReference type="SUPFAM" id="SSF82607">
    <property type="entry name" value="YbaB-like"/>
    <property type="match status" value="1"/>
</dbReference>
<dbReference type="Gene3D" id="3.30.1310.10">
    <property type="entry name" value="Nucleoid-associated protein YbaB-like domain"/>
    <property type="match status" value="1"/>
</dbReference>
<dbReference type="InterPro" id="IPR036894">
    <property type="entry name" value="YbaB-like_sf"/>
</dbReference>
<feature type="region of interest" description="Disordered" evidence="1">
    <location>
        <begin position="81"/>
        <end position="105"/>
    </location>
</feature>
<keyword evidence="2" id="KW-0238">DNA-binding</keyword>
<name>A0A3D9V5B6_THECX</name>
<evidence type="ECO:0000256" key="1">
    <source>
        <dbReference type="SAM" id="MobiDB-lite"/>
    </source>
</evidence>
<gene>
    <name evidence="2" type="ORF">DFJ64_2152</name>
</gene>
<feature type="region of interest" description="Disordered" evidence="1">
    <location>
        <begin position="1"/>
        <end position="40"/>
    </location>
</feature>